<name>A0A3R7WJC2_9STRA</name>
<keyword evidence="1" id="KW-0812">Transmembrane</keyword>
<comment type="caution">
    <text evidence="2">The sequence shown here is derived from an EMBL/GenBank/DDBJ whole genome shotgun (WGS) entry which is preliminary data.</text>
</comment>
<dbReference type="AlphaFoldDB" id="A0A3R7WJC2"/>
<protein>
    <submittedName>
        <fullName evidence="2">Uncharacterized protein</fullName>
    </submittedName>
</protein>
<sequence length="274" mass="30669">MVLIRSFLRSNAAQRVLQSGSSRFFSSAFESVASTATVKSKGPPFARYFWYTTAIMLGIPGAIGGVFVYNLKTDSEFYSHFSDRYPDLIEAINEHVSLNEKLLELASRDDIGPIGSTEDLINETVTVVAELQSRQKVQLEMSGSATQEEIEALALKQSAHPEKDRVVTITFVEKDDGEKDGNVSVPNAQEAWPPAPRVTWGSAAAQLKKNKKPVNSEKELQLEIEEICTQQVALEKSKYAGRDIDEVDEEIAALEKRKITLKEQLPRKRFLWIF</sequence>
<keyword evidence="1" id="KW-1133">Transmembrane helix</keyword>
<proteinExistence type="predicted"/>
<organism evidence="2 3">
    <name type="scientific">Peronospora effusa</name>
    <dbReference type="NCBI Taxonomy" id="542832"/>
    <lineage>
        <taxon>Eukaryota</taxon>
        <taxon>Sar</taxon>
        <taxon>Stramenopiles</taxon>
        <taxon>Oomycota</taxon>
        <taxon>Peronosporomycetes</taxon>
        <taxon>Peronosporales</taxon>
        <taxon>Peronosporaceae</taxon>
        <taxon>Peronospora</taxon>
    </lineage>
</organism>
<dbReference type="EMBL" id="QKXF01000689">
    <property type="protein sequence ID" value="RQM09530.1"/>
    <property type="molecule type" value="Genomic_DNA"/>
</dbReference>
<evidence type="ECO:0000256" key="1">
    <source>
        <dbReference type="SAM" id="Phobius"/>
    </source>
</evidence>
<accession>A0A3R7WJC2</accession>
<feature type="transmembrane region" description="Helical" evidence="1">
    <location>
        <begin position="48"/>
        <end position="71"/>
    </location>
</feature>
<evidence type="ECO:0000313" key="2">
    <source>
        <dbReference type="EMBL" id="RQM09530.1"/>
    </source>
</evidence>
<dbReference type="Proteomes" id="UP000286097">
    <property type="component" value="Unassembled WGS sequence"/>
</dbReference>
<gene>
    <name evidence="2" type="ORF">DD237_007235</name>
</gene>
<reference evidence="2 3" key="1">
    <citation type="submission" date="2018-06" db="EMBL/GenBank/DDBJ databases">
        <title>Comparative genomics of downy mildews reveals potential adaptations to biotrophy.</title>
        <authorList>
            <person name="Fletcher K."/>
            <person name="Klosterman S.J."/>
            <person name="Derevnina L."/>
            <person name="Martin F."/>
            <person name="Koike S."/>
            <person name="Reyes Chin-Wo S."/>
            <person name="Mou B."/>
            <person name="Michelmore R."/>
        </authorList>
    </citation>
    <scope>NUCLEOTIDE SEQUENCE [LARGE SCALE GENOMIC DNA]</scope>
    <source>
        <strain evidence="2 3">R13</strain>
    </source>
</reference>
<keyword evidence="1" id="KW-0472">Membrane</keyword>
<evidence type="ECO:0000313" key="3">
    <source>
        <dbReference type="Proteomes" id="UP000286097"/>
    </source>
</evidence>
<dbReference type="VEuPathDB" id="FungiDB:DD237_007235"/>